<reference evidence="2" key="1">
    <citation type="journal article" date="2020" name="Stud. Mycol.">
        <title>101 Dothideomycetes genomes: a test case for predicting lifestyles and emergence of pathogens.</title>
        <authorList>
            <person name="Haridas S."/>
            <person name="Albert R."/>
            <person name="Binder M."/>
            <person name="Bloem J."/>
            <person name="Labutti K."/>
            <person name="Salamov A."/>
            <person name="Andreopoulos B."/>
            <person name="Baker S."/>
            <person name="Barry K."/>
            <person name="Bills G."/>
            <person name="Bluhm B."/>
            <person name="Cannon C."/>
            <person name="Castanera R."/>
            <person name="Culley D."/>
            <person name="Daum C."/>
            <person name="Ezra D."/>
            <person name="Gonzalez J."/>
            <person name="Henrissat B."/>
            <person name="Kuo A."/>
            <person name="Liang C."/>
            <person name="Lipzen A."/>
            <person name="Lutzoni F."/>
            <person name="Magnuson J."/>
            <person name="Mondo S."/>
            <person name="Nolan M."/>
            <person name="Ohm R."/>
            <person name="Pangilinan J."/>
            <person name="Park H.-J."/>
            <person name="Ramirez L."/>
            <person name="Alfaro M."/>
            <person name="Sun H."/>
            <person name="Tritt A."/>
            <person name="Yoshinaga Y."/>
            <person name="Zwiers L.-H."/>
            <person name="Turgeon B."/>
            <person name="Goodwin S."/>
            <person name="Spatafora J."/>
            <person name="Crous P."/>
            <person name="Grigoriev I."/>
        </authorList>
    </citation>
    <scope>NUCLEOTIDE SEQUENCE</scope>
    <source>
        <strain evidence="2">CBS 379.55</strain>
    </source>
</reference>
<dbReference type="GeneID" id="54546421"/>
<dbReference type="RefSeq" id="XP_033651160.1">
    <property type="nucleotide sequence ID" value="XM_033793246.1"/>
</dbReference>
<keyword evidence="1" id="KW-0732">Signal</keyword>
<keyword evidence="3" id="KW-1185">Reference proteome</keyword>
<protein>
    <recommendedName>
        <fullName evidence="4">SCP domain-containing protein</fullName>
    </recommendedName>
</protein>
<dbReference type="Proteomes" id="UP000800097">
    <property type="component" value="Unassembled WGS sequence"/>
</dbReference>
<evidence type="ECO:0008006" key="4">
    <source>
        <dbReference type="Google" id="ProtNLM"/>
    </source>
</evidence>
<dbReference type="AlphaFoldDB" id="A0A6A6JAK1"/>
<gene>
    <name evidence="2" type="ORF">EI97DRAFT_147392</name>
</gene>
<dbReference type="EMBL" id="ML986508">
    <property type="protein sequence ID" value="KAF2273621.1"/>
    <property type="molecule type" value="Genomic_DNA"/>
</dbReference>
<feature type="signal peptide" evidence="1">
    <location>
        <begin position="1"/>
        <end position="17"/>
    </location>
</feature>
<accession>A0A6A6JAK1</accession>
<feature type="chain" id="PRO_5025668330" description="SCP domain-containing protein" evidence="1">
    <location>
        <begin position="18"/>
        <end position="135"/>
    </location>
</feature>
<evidence type="ECO:0000256" key="1">
    <source>
        <dbReference type="SAM" id="SignalP"/>
    </source>
</evidence>
<evidence type="ECO:0000313" key="2">
    <source>
        <dbReference type="EMBL" id="KAF2273621.1"/>
    </source>
</evidence>
<proteinExistence type="predicted"/>
<organism evidence="2 3">
    <name type="scientific">Westerdykella ornata</name>
    <dbReference type="NCBI Taxonomy" id="318751"/>
    <lineage>
        <taxon>Eukaryota</taxon>
        <taxon>Fungi</taxon>
        <taxon>Dikarya</taxon>
        <taxon>Ascomycota</taxon>
        <taxon>Pezizomycotina</taxon>
        <taxon>Dothideomycetes</taxon>
        <taxon>Pleosporomycetidae</taxon>
        <taxon>Pleosporales</taxon>
        <taxon>Sporormiaceae</taxon>
        <taxon>Westerdykella</taxon>
    </lineage>
</organism>
<name>A0A6A6JAK1_WESOR</name>
<sequence>MRVIALLALAASAVAVAVPVEQAHSTVATALDAASTHAVDLISTELAKLSRDYPQSNAITNIDNLDSTQLPPNPDSSSIEQLAHANDEPVCGTAFSMIQNKWLSLPMHKGYTCHNVMMKITMYYNTDCGVCRWWS</sequence>
<evidence type="ECO:0000313" key="3">
    <source>
        <dbReference type="Proteomes" id="UP000800097"/>
    </source>
</evidence>